<dbReference type="Pfam" id="PF08044">
    <property type="entry name" value="DUF1707"/>
    <property type="match status" value="1"/>
</dbReference>
<dbReference type="RefSeq" id="WP_343947819.1">
    <property type="nucleotide sequence ID" value="NZ_BAAAHQ010000001.1"/>
</dbReference>
<protein>
    <submittedName>
        <fullName evidence="3">DUF1707 domain-containing protein</fullName>
    </submittedName>
</protein>
<accession>A0ABN1NP30</accession>
<keyword evidence="1" id="KW-1133">Transmembrane helix</keyword>
<keyword evidence="1" id="KW-0472">Membrane</keyword>
<comment type="caution">
    <text evidence="3">The sequence shown here is derived from an EMBL/GenBank/DDBJ whole genome shotgun (WGS) entry which is preliminary data.</text>
</comment>
<sequence>MDSRDLRIGDAEREQTTASLREHYAQGRLTPEELDERLDATLAAKTFRDLDSITADLPGEWQNRRAPDLPAGLPRLHAPWHGPLHGAMQARRAGFLDRFGRLPIGRIMLAVAVVGLVLGGIGTAFRFLLLAWIVIGVVALVNRRAHRRDG</sequence>
<name>A0ABN1NP30_9ACTN</name>
<proteinExistence type="predicted"/>
<keyword evidence="4" id="KW-1185">Reference proteome</keyword>
<evidence type="ECO:0000256" key="1">
    <source>
        <dbReference type="SAM" id="Phobius"/>
    </source>
</evidence>
<feature type="transmembrane region" description="Helical" evidence="1">
    <location>
        <begin position="124"/>
        <end position="141"/>
    </location>
</feature>
<dbReference type="Proteomes" id="UP001501578">
    <property type="component" value="Unassembled WGS sequence"/>
</dbReference>
<organism evidence="3 4">
    <name type="scientific">Nonomuraea longicatena</name>
    <dbReference type="NCBI Taxonomy" id="83682"/>
    <lineage>
        <taxon>Bacteria</taxon>
        <taxon>Bacillati</taxon>
        <taxon>Actinomycetota</taxon>
        <taxon>Actinomycetes</taxon>
        <taxon>Streptosporangiales</taxon>
        <taxon>Streptosporangiaceae</taxon>
        <taxon>Nonomuraea</taxon>
    </lineage>
</organism>
<evidence type="ECO:0000259" key="2">
    <source>
        <dbReference type="Pfam" id="PF08044"/>
    </source>
</evidence>
<dbReference type="PANTHER" id="PTHR40763:SF4">
    <property type="entry name" value="DUF1707 DOMAIN-CONTAINING PROTEIN"/>
    <property type="match status" value="1"/>
</dbReference>
<keyword evidence="1" id="KW-0812">Transmembrane</keyword>
<dbReference type="InterPro" id="IPR012551">
    <property type="entry name" value="DUF1707_SHOCT-like"/>
</dbReference>
<dbReference type="EMBL" id="BAAAHQ010000001">
    <property type="protein sequence ID" value="GAA0912450.1"/>
    <property type="molecule type" value="Genomic_DNA"/>
</dbReference>
<evidence type="ECO:0000313" key="4">
    <source>
        <dbReference type="Proteomes" id="UP001501578"/>
    </source>
</evidence>
<dbReference type="PANTHER" id="PTHR40763">
    <property type="entry name" value="MEMBRANE PROTEIN-RELATED"/>
    <property type="match status" value="1"/>
</dbReference>
<reference evidence="3 4" key="1">
    <citation type="journal article" date="2019" name="Int. J. Syst. Evol. Microbiol.">
        <title>The Global Catalogue of Microorganisms (GCM) 10K type strain sequencing project: providing services to taxonomists for standard genome sequencing and annotation.</title>
        <authorList>
            <consortium name="The Broad Institute Genomics Platform"/>
            <consortium name="The Broad Institute Genome Sequencing Center for Infectious Disease"/>
            <person name="Wu L."/>
            <person name="Ma J."/>
        </authorList>
    </citation>
    <scope>NUCLEOTIDE SEQUENCE [LARGE SCALE GENOMIC DNA]</scope>
    <source>
        <strain evidence="3 4">JCM 11136</strain>
    </source>
</reference>
<feature type="domain" description="DUF1707" evidence="2">
    <location>
        <begin position="6"/>
        <end position="58"/>
    </location>
</feature>
<gene>
    <name evidence="3" type="ORF">GCM10009560_03160</name>
</gene>
<evidence type="ECO:0000313" key="3">
    <source>
        <dbReference type="EMBL" id="GAA0912450.1"/>
    </source>
</evidence>